<dbReference type="Gene3D" id="1.20.58.120">
    <property type="entry name" value="BAG domain"/>
    <property type="match status" value="1"/>
</dbReference>
<dbReference type="AlphaFoldDB" id="A0A074RVY5"/>
<dbReference type="GO" id="GO:0051087">
    <property type="term" value="F:protein-folding chaperone binding"/>
    <property type="evidence" value="ECO:0007669"/>
    <property type="project" value="InterPro"/>
</dbReference>
<dbReference type="EMBL" id="AZST01000357">
    <property type="protein sequence ID" value="KEP49490.1"/>
    <property type="molecule type" value="Genomic_DNA"/>
</dbReference>
<gene>
    <name evidence="3" type="ORF">V565_099310</name>
</gene>
<dbReference type="SUPFAM" id="SSF63491">
    <property type="entry name" value="BAG domain"/>
    <property type="match status" value="1"/>
</dbReference>
<evidence type="ECO:0000313" key="3">
    <source>
        <dbReference type="EMBL" id="KEP49490.1"/>
    </source>
</evidence>
<feature type="region of interest" description="Disordered" evidence="1">
    <location>
        <begin position="262"/>
        <end position="319"/>
    </location>
</feature>
<accession>A0A074RVY5</accession>
<name>A0A074RVY5_9AGAM</name>
<feature type="region of interest" description="Disordered" evidence="1">
    <location>
        <begin position="101"/>
        <end position="160"/>
    </location>
</feature>
<dbReference type="STRING" id="1423351.A0A074RVY5"/>
<sequence length="414" mass="46352">MFTLVQPACHFYNPPYEERVIQQELQRRRHIEAYLHRQRQVEEMEQRRRRDYEAAVWARRQAELERRRQAELYRRRQARGRHSMYGAGLESVLDDLCGSYSGQARSGDRQQEGLQNDGARNIPTPTPAQNSTPTPAPTSTSTSTLVKPEQEPQVDTTPSHTAIQSILSSLTTLQSQFTFPTRLDFEPNTSKLGYTPNNAPLHGYEHALTGLLTQLDAVESYGDNGMRRARKEAVMTIERELERLDGIKVEVWKRTHEPEIEEPAFVPLPKDVQDAEMGDNSQTGALESSTTPNADRLEVDANQTEPTASSEVEDSTPLEHIDTDLVLAPTLPSLDTELTIPGDAPQNLAPEPLARSLASPSPSEASESDSDSDLELEEYVNIETMSTSGDEGTDVDEVEDDGDLELMGDWDMDF</sequence>
<feature type="compositionally biased region" description="Low complexity" evidence="1">
    <location>
        <begin position="127"/>
        <end position="144"/>
    </location>
</feature>
<dbReference type="InterPro" id="IPR003103">
    <property type="entry name" value="BAG_domain"/>
</dbReference>
<dbReference type="Proteomes" id="UP000027456">
    <property type="component" value="Unassembled WGS sequence"/>
</dbReference>
<organism evidence="3 4">
    <name type="scientific">Rhizoctonia solani 123E</name>
    <dbReference type="NCBI Taxonomy" id="1423351"/>
    <lineage>
        <taxon>Eukaryota</taxon>
        <taxon>Fungi</taxon>
        <taxon>Dikarya</taxon>
        <taxon>Basidiomycota</taxon>
        <taxon>Agaricomycotina</taxon>
        <taxon>Agaricomycetes</taxon>
        <taxon>Cantharellales</taxon>
        <taxon>Ceratobasidiaceae</taxon>
        <taxon>Rhizoctonia</taxon>
    </lineage>
</organism>
<feature type="compositionally biased region" description="Acidic residues" evidence="1">
    <location>
        <begin position="391"/>
        <end position="414"/>
    </location>
</feature>
<feature type="region of interest" description="Disordered" evidence="1">
    <location>
        <begin position="336"/>
        <end position="414"/>
    </location>
</feature>
<dbReference type="HOGENOM" id="CLU_664205_0_0_1"/>
<dbReference type="OrthoDB" id="333905at2759"/>
<reference evidence="3 4" key="1">
    <citation type="submission" date="2013-12" db="EMBL/GenBank/DDBJ databases">
        <authorList>
            <person name="Cubeta M."/>
            <person name="Pakala S."/>
            <person name="Fedorova N."/>
            <person name="Thomas E."/>
            <person name="Dean R."/>
            <person name="Jabaji S."/>
            <person name="Neate S."/>
            <person name="Toda T."/>
            <person name="Tavantzis S."/>
            <person name="Vilgalys R."/>
            <person name="Bharathan N."/>
            <person name="Pakala S."/>
            <person name="Losada L.S."/>
            <person name="Zafar N."/>
            <person name="Nierman W."/>
        </authorList>
    </citation>
    <scope>NUCLEOTIDE SEQUENCE [LARGE SCALE GENOMIC DNA]</scope>
    <source>
        <strain evidence="3 4">123E</strain>
    </source>
</reference>
<evidence type="ECO:0000256" key="1">
    <source>
        <dbReference type="SAM" id="MobiDB-lite"/>
    </source>
</evidence>
<feature type="compositionally biased region" description="Acidic residues" evidence="1">
    <location>
        <begin position="366"/>
        <end position="380"/>
    </location>
</feature>
<feature type="compositionally biased region" description="Low complexity" evidence="1">
    <location>
        <begin position="348"/>
        <end position="365"/>
    </location>
</feature>
<evidence type="ECO:0000313" key="4">
    <source>
        <dbReference type="Proteomes" id="UP000027456"/>
    </source>
</evidence>
<feature type="domain" description="BAG" evidence="2">
    <location>
        <begin position="204"/>
        <end position="246"/>
    </location>
</feature>
<dbReference type="InterPro" id="IPR036533">
    <property type="entry name" value="BAG_dom_sf"/>
</dbReference>
<proteinExistence type="predicted"/>
<feature type="compositionally biased region" description="Polar residues" evidence="1">
    <location>
        <begin position="301"/>
        <end position="310"/>
    </location>
</feature>
<protein>
    <recommendedName>
        <fullName evidence="2">BAG domain-containing protein</fullName>
    </recommendedName>
</protein>
<comment type="caution">
    <text evidence="3">The sequence shown here is derived from an EMBL/GenBank/DDBJ whole genome shotgun (WGS) entry which is preliminary data.</text>
</comment>
<evidence type="ECO:0000259" key="2">
    <source>
        <dbReference type="Pfam" id="PF02179"/>
    </source>
</evidence>
<dbReference type="Pfam" id="PF02179">
    <property type="entry name" value="BAG"/>
    <property type="match status" value="1"/>
</dbReference>
<keyword evidence="4" id="KW-1185">Reference proteome</keyword>
<feature type="compositionally biased region" description="Polar residues" evidence="1">
    <location>
        <begin position="279"/>
        <end position="293"/>
    </location>
</feature>